<evidence type="ECO:0000259" key="4">
    <source>
        <dbReference type="Pfam" id="PF07804"/>
    </source>
</evidence>
<sequence>MAEQLKIGGRGGLLGILERASSDPCSLRFWYDPVYSAWKHAMPLSITMPVPFDIEGSRRVLRIYEGPQVYSWFLNLLPEDEQLPKFANALNQATTDVFGILAKAGGDLGGAVRVAHASPSTDDQPHYELLSPAELAAALRRVPSRPLLAGENGVQMSAAGHQPKTGVRLYPDGRIAQPKFGAASTHILKPEGENTIPGCVENELFCLRLAKAVGLNAVDAMAGVAEEIQYLCVKRYDRENATEEIVARLHQEDLCQATGLPPSKKYQSGVSHDNGTASLAKCFQALQSGVPHPEVRSRDLLNAVIFNVLIDNTDAHAKNYSLVFHDPPRIELAPLYDLMHTTVYGGIEEKMAMFVGEQKIGRHIRHRHWERFARTVGCDPETTVLRVEELARKTLAKLPIVTETVCAEVRNSDFVREVSTRVLSRCKLTISNLSVQI</sequence>
<organism evidence="6 7">
    <name type="scientific">Belnapia arida</name>
    <dbReference type="NCBI Taxonomy" id="2804533"/>
    <lineage>
        <taxon>Bacteria</taxon>
        <taxon>Pseudomonadati</taxon>
        <taxon>Pseudomonadota</taxon>
        <taxon>Alphaproteobacteria</taxon>
        <taxon>Acetobacterales</taxon>
        <taxon>Roseomonadaceae</taxon>
        <taxon>Belnapia</taxon>
    </lineage>
</organism>
<evidence type="ECO:0000256" key="2">
    <source>
        <dbReference type="ARBA" id="ARBA00022679"/>
    </source>
</evidence>
<feature type="domain" description="HipA-like C-terminal" evidence="4">
    <location>
        <begin position="156"/>
        <end position="395"/>
    </location>
</feature>
<accession>A0ABS1UC88</accession>
<keyword evidence="3" id="KW-0418">Kinase</keyword>
<protein>
    <submittedName>
        <fullName evidence="6">HipA domain-containing protein</fullName>
    </submittedName>
</protein>
<evidence type="ECO:0000313" key="6">
    <source>
        <dbReference type="EMBL" id="MBL6082288.1"/>
    </source>
</evidence>
<dbReference type="EMBL" id="JAETWB010000057">
    <property type="protein sequence ID" value="MBL6082288.1"/>
    <property type="molecule type" value="Genomic_DNA"/>
</dbReference>
<evidence type="ECO:0000256" key="3">
    <source>
        <dbReference type="ARBA" id="ARBA00022777"/>
    </source>
</evidence>
<dbReference type="Pfam" id="PF13657">
    <property type="entry name" value="Couple_hipA"/>
    <property type="match status" value="1"/>
</dbReference>
<proteinExistence type="inferred from homology"/>
<dbReference type="RefSeq" id="WP_202835499.1">
    <property type="nucleotide sequence ID" value="NZ_JAETWB010000057.1"/>
</dbReference>
<name>A0ABS1UC88_9PROT</name>
<comment type="caution">
    <text evidence="6">The sequence shown here is derived from an EMBL/GenBank/DDBJ whole genome shotgun (WGS) entry which is preliminary data.</text>
</comment>
<dbReference type="Gene3D" id="1.10.1070.20">
    <property type="match status" value="1"/>
</dbReference>
<dbReference type="PANTHER" id="PTHR37419:SF1">
    <property type="entry name" value="SERINE_THREONINE-PROTEIN KINASE TOXIN HIPA"/>
    <property type="match status" value="1"/>
</dbReference>
<comment type="similarity">
    <text evidence="1">Belongs to the HipA Ser/Thr kinase family.</text>
</comment>
<dbReference type="InterPro" id="IPR017508">
    <property type="entry name" value="HipA_N1"/>
</dbReference>
<reference evidence="6 7" key="1">
    <citation type="submission" date="2021-01" db="EMBL/GenBank/DDBJ databases">
        <title>Belnapia mucosa sp. nov. and Belnapia arida sp. nov., isolated from the Tabernas Desert (Almeria, Spain).</title>
        <authorList>
            <person name="Molina-Menor E."/>
            <person name="Vidal-Verdu A."/>
            <person name="Calonge A."/>
            <person name="Satari L."/>
            <person name="Pereto J."/>
            <person name="Porcar M."/>
        </authorList>
    </citation>
    <scope>NUCLEOTIDE SEQUENCE [LARGE SCALE GENOMIC DNA]</scope>
    <source>
        <strain evidence="6 7">T18</strain>
    </source>
</reference>
<keyword evidence="7" id="KW-1185">Reference proteome</keyword>
<dbReference type="Proteomes" id="UP000660885">
    <property type="component" value="Unassembled WGS sequence"/>
</dbReference>
<evidence type="ECO:0000259" key="5">
    <source>
        <dbReference type="Pfam" id="PF13657"/>
    </source>
</evidence>
<feature type="domain" description="HipA N-terminal subdomain 1" evidence="5">
    <location>
        <begin position="11"/>
        <end position="114"/>
    </location>
</feature>
<evidence type="ECO:0000313" key="7">
    <source>
        <dbReference type="Proteomes" id="UP000660885"/>
    </source>
</evidence>
<evidence type="ECO:0000256" key="1">
    <source>
        <dbReference type="ARBA" id="ARBA00010164"/>
    </source>
</evidence>
<dbReference type="InterPro" id="IPR012893">
    <property type="entry name" value="HipA-like_C"/>
</dbReference>
<dbReference type="PANTHER" id="PTHR37419">
    <property type="entry name" value="SERINE/THREONINE-PROTEIN KINASE TOXIN HIPA"/>
    <property type="match status" value="1"/>
</dbReference>
<gene>
    <name evidence="6" type="ORF">JMJ56_30390</name>
</gene>
<keyword evidence="2" id="KW-0808">Transferase</keyword>
<dbReference type="InterPro" id="IPR052028">
    <property type="entry name" value="HipA_Ser/Thr_kinase"/>
</dbReference>
<dbReference type="NCBIfam" id="TIGR03071">
    <property type="entry name" value="couple_hipA"/>
    <property type="match status" value="1"/>
</dbReference>
<dbReference type="Pfam" id="PF07804">
    <property type="entry name" value="HipA_C"/>
    <property type="match status" value="1"/>
</dbReference>